<dbReference type="PROSITE" id="PS51935">
    <property type="entry name" value="NLPC_P60"/>
    <property type="match status" value="1"/>
</dbReference>
<dbReference type="InterPro" id="IPR038765">
    <property type="entry name" value="Papain-like_cys_pep_sf"/>
</dbReference>
<gene>
    <name evidence="7" type="ORF">Asi03nite_51530</name>
</gene>
<evidence type="ECO:0000256" key="1">
    <source>
        <dbReference type="ARBA" id="ARBA00007074"/>
    </source>
</evidence>
<dbReference type="GO" id="GO:0006508">
    <property type="term" value="P:proteolysis"/>
    <property type="evidence" value="ECO:0007669"/>
    <property type="project" value="UniProtKB-KW"/>
</dbReference>
<dbReference type="Pfam" id="PF00877">
    <property type="entry name" value="NLPC_P60"/>
    <property type="match status" value="1"/>
</dbReference>
<keyword evidence="3" id="KW-0378">Hydrolase</keyword>
<dbReference type="GO" id="GO:0008234">
    <property type="term" value="F:cysteine-type peptidase activity"/>
    <property type="evidence" value="ECO:0007669"/>
    <property type="project" value="UniProtKB-KW"/>
</dbReference>
<comment type="similarity">
    <text evidence="1">Belongs to the peptidase C40 family.</text>
</comment>
<evidence type="ECO:0000256" key="5">
    <source>
        <dbReference type="SAM" id="MobiDB-lite"/>
    </source>
</evidence>
<dbReference type="RefSeq" id="WP_239102917.1">
    <property type="nucleotide sequence ID" value="NZ_BOMW01000052.1"/>
</dbReference>
<dbReference type="InterPro" id="IPR000064">
    <property type="entry name" value="NLP_P60_dom"/>
</dbReference>
<feature type="compositionally biased region" description="Low complexity" evidence="5">
    <location>
        <begin position="18"/>
        <end position="29"/>
    </location>
</feature>
<protein>
    <recommendedName>
        <fullName evidence="6">NlpC/P60 domain-containing protein</fullName>
    </recommendedName>
</protein>
<feature type="compositionally biased region" description="Low complexity" evidence="5">
    <location>
        <begin position="62"/>
        <end position="116"/>
    </location>
</feature>
<dbReference type="AlphaFoldDB" id="A0A919TN31"/>
<dbReference type="PANTHER" id="PTHR47359">
    <property type="entry name" value="PEPTIDOGLYCAN DL-ENDOPEPTIDASE CWLO"/>
    <property type="match status" value="1"/>
</dbReference>
<feature type="region of interest" description="Disordered" evidence="5">
    <location>
        <begin position="207"/>
        <end position="230"/>
    </location>
</feature>
<feature type="region of interest" description="Disordered" evidence="5">
    <location>
        <begin position="62"/>
        <end position="125"/>
    </location>
</feature>
<reference evidence="7" key="1">
    <citation type="submission" date="2021-01" db="EMBL/GenBank/DDBJ databases">
        <title>Whole genome shotgun sequence of Actinoplanes siamensis NBRC 109076.</title>
        <authorList>
            <person name="Komaki H."/>
            <person name="Tamura T."/>
        </authorList>
    </citation>
    <scope>NUCLEOTIDE SEQUENCE</scope>
    <source>
        <strain evidence="7">NBRC 109076</strain>
    </source>
</reference>
<evidence type="ECO:0000256" key="3">
    <source>
        <dbReference type="ARBA" id="ARBA00022801"/>
    </source>
</evidence>
<evidence type="ECO:0000313" key="8">
    <source>
        <dbReference type="Proteomes" id="UP000629619"/>
    </source>
</evidence>
<accession>A0A919TN31</accession>
<keyword evidence="2" id="KW-0645">Protease</keyword>
<dbReference type="Gene3D" id="3.90.1720.10">
    <property type="entry name" value="endopeptidase domain like (from Nostoc punctiforme)"/>
    <property type="match status" value="1"/>
</dbReference>
<evidence type="ECO:0000256" key="2">
    <source>
        <dbReference type="ARBA" id="ARBA00022670"/>
    </source>
</evidence>
<dbReference type="PANTHER" id="PTHR47359:SF3">
    <property type="entry name" value="NLP_P60 DOMAIN-CONTAINING PROTEIN-RELATED"/>
    <property type="match status" value="1"/>
</dbReference>
<proteinExistence type="inferred from homology"/>
<dbReference type="EMBL" id="BOMW01000052">
    <property type="protein sequence ID" value="GIF07615.1"/>
    <property type="molecule type" value="Genomic_DNA"/>
</dbReference>
<organism evidence="7 8">
    <name type="scientific">Actinoplanes siamensis</name>
    <dbReference type="NCBI Taxonomy" id="1223317"/>
    <lineage>
        <taxon>Bacteria</taxon>
        <taxon>Bacillati</taxon>
        <taxon>Actinomycetota</taxon>
        <taxon>Actinomycetes</taxon>
        <taxon>Micromonosporales</taxon>
        <taxon>Micromonosporaceae</taxon>
        <taxon>Actinoplanes</taxon>
    </lineage>
</organism>
<sequence>MLTAGALALAVIAPAVDSAEPAAEARQAPPASPANPETTGNDVAGLTARAVPDGFDERLYQQRQSAAARATRATQRRAAATRPAPLAPVRVRPAAASPPRRPAAPARRSVPRGAAPHRVVEKTSLRRTAQRRTIVQRRTTVSHRGLVRTSVRRTVERPLRTSRGRMGAVLAYARSQLGRRYVSGGEGRSGFDCSGLTRQAYARAGVRLPHSSRGQAARARTVPRGQARPGDLVVGRGHVGIYMGRGMMIDAGNHRTGVVYRKVYRGLKVKRLH</sequence>
<keyword evidence="8" id="KW-1185">Reference proteome</keyword>
<dbReference type="Proteomes" id="UP000629619">
    <property type="component" value="Unassembled WGS sequence"/>
</dbReference>
<keyword evidence="4" id="KW-0788">Thiol protease</keyword>
<dbReference type="SUPFAM" id="SSF54001">
    <property type="entry name" value="Cysteine proteinases"/>
    <property type="match status" value="1"/>
</dbReference>
<feature type="region of interest" description="Disordered" evidence="5">
    <location>
        <begin position="18"/>
        <end position="44"/>
    </location>
</feature>
<comment type="caution">
    <text evidence="7">The sequence shown here is derived from an EMBL/GenBank/DDBJ whole genome shotgun (WGS) entry which is preliminary data.</text>
</comment>
<feature type="domain" description="NlpC/P60" evidence="6">
    <location>
        <begin position="163"/>
        <end position="273"/>
    </location>
</feature>
<evidence type="ECO:0000313" key="7">
    <source>
        <dbReference type="EMBL" id="GIF07615.1"/>
    </source>
</evidence>
<evidence type="ECO:0000259" key="6">
    <source>
        <dbReference type="PROSITE" id="PS51935"/>
    </source>
</evidence>
<name>A0A919TN31_9ACTN</name>
<dbReference type="InterPro" id="IPR051794">
    <property type="entry name" value="PG_Endopeptidase_C40"/>
</dbReference>
<evidence type="ECO:0000256" key="4">
    <source>
        <dbReference type="ARBA" id="ARBA00022807"/>
    </source>
</evidence>